<dbReference type="Proteomes" id="UP000011761">
    <property type="component" value="Unassembled WGS sequence"/>
</dbReference>
<dbReference type="GeneID" id="19112102"/>
<keyword evidence="2" id="KW-1185">Reference proteome</keyword>
<dbReference type="RefSeq" id="XP_007675295.1">
    <property type="nucleotide sequence ID" value="XM_007677105.1"/>
</dbReference>
<proteinExistence type="predicted"/>
<sequence>MQHTPVHWSFCLLCERVHRSDKSRKEQPSYPPTSHRYSTHWIRLGARKSYFDPRTDVHRRKRKALLKVP</sequence>
<protein>
    <submittedName>
        <fullName evidence="1">Uncharacterized protein</fullName>
    </submittedName>
</protein>
<evidence type="ECO:0000313" key="1">
    <source>
        <dbReference type="EMBL" id="EMC97622.1"/>
    </source>
</evidence>
<gene>
    <name evidence="1" type="ORF">BAUCODRAFT_33345</name>
</gene>
<dbReference type="KEGG" id="bcom:BAUCODRAFT_33345"/>
<evidence type="ECO:0000313" key="2">
    <source>
        <dbReference type="Proteomes" id="UP000011761"/>
    </source>
</evidence>
<organism evidence="1 2">
    <name type="scientific">Baudoinia panamericana (strain UAMH 10762)</name>
    <name type="common">Angels' share fungus</name>
    <name type="synonym">Baudoinia compniacensis (strain UAMH 10762)</name>
    <dbReference type="NCBI Taxonomy" id="717646"/>
    <lineage>
        <taxon>Eukaryota</taxon>
        <taxon>Fungi</taxon>
        <taxon>Dikarya</taxon>
        <taxon>Ascomycota</taxon>
        <taxon>Pezizomycotina</taxon>
        <taxon>Dothideomycetes</taxon>
        <taxon>Dothideomycetidae</taxon>
        <taxon>Mycosphaerellales</taxon>
        <taxon>Teratosphaeriaceae</taxon>
        <taxon>Baudoinia</taxon>
    </lineage>
</organism>
<dbReference type="AlphaFoldDB" id="M2LSZ0"/>
<accession>M2LSZ0</accession>
<dbReference type="EMBL" id="KB445554">
    <property type="protein sequence ID" value="EMC97622.1"/>
    <property type="molecule type" value="Genomic_DNA"/>
</dbReference>
<name>M2LSZ0_BAUPA</name>
<reference evidence="1 2" key="1">
    <citation type="journal article" date="2012" name="PLoS Pathog.">
        <title>Diverse lifestyles and strategies of plant pathogenesis encoded in the genomes of eighteen Dothideomycetes fungi.</title>
        <authorList>
            <person name="Ohm R.A."/>
            <person name="Feau N."/>
            <person name="Henrissat B."/>
            <person name="Schoch C.L."/>
            <person name="Horwitz B.A."/>
            <person name="Barry K.W."/>
            <person name="Condon B.J."/>
            <person name="Copeland A.C."/>
            <person name="Dhillon B."/>
            <person name="Glaser F."/>
            <person name="Hesse C.N."/>
            <person name="Kosti I."/>
            <person name="LaButti K."/>
            <person name="Lindquist E.A."/>
            <person name="Lucas S."/>
            <person name="Salamov A.A."/>
            <person name="Bradshaw R.E."/>
            <person name="Ciuffetti L."/>
            <person name="Hamelin R.C."/>
            <person name="Kema G.H.J."/>
            <person name="Lawrence C."/>
            <person name="Scott J.A."/>
            <person name="Spatafora J.W."/>
            <person name="Turgeon B.G."/>
            <person name="de Wit P.J.G.M."/>
            <person name="Zhong S."/>
            <person name="Goodwin S.B."/>
            <person name="Grigoriev I.V."/>
        </authorList>
    </citation>
    <scope>NUCLEOTIDE SEQUENCE [LARGE SCALE GENOMIC DNA]</scope>
    <source>
        <strain evidence="1 2">UAMH 10762</strain>
    </source>
</reference>
<dbReference type="HOGENOM" id="CLU_2775552_0_0_1"/>